<dbReference type="AlphaFoldDB" id="A0A1V9YL40"/>
<dbReference type="OrthoDB" id="64566at2759"/>
<dbReference type="SUPFAM" id="SSF52440">
    <property type="entry name" value="PreATP-grasp domain"/>
    <property type="match status" value="1"/>
</dbReference>
<feature type="compositionally biased region" description="Low complexity" evidence="6">
    <location>
        <begin position="629"/>
        <end position="647"/>
    </location>
</feature>
<protein>
    <recommendedName>
        <fullName evidence="7">Glutathionylspermidine synthase pre-ATP-grasp-like domain-containing protein</fullName>
    </recommendedName>
</protein>
<dbReference type="InterPro" id="IPR016185">
    <property type="entry name" value="PreATP-grasp_dom_sf"/>
</dbReference>
<keyword evidence="5" id="KW-0460">Magnesium</keyword>
<evidence type="ECO:0000256" key="4">
    <source>
        <dbReference type="ARBA" id="ARBA00022840"/>
    </source>
</evidence>
<keyword evidence="3" id="KW-0547">Nucleotide-binding</keyword>
<keyword evidence="4" id="KW-0067">ATP-binding</keyword>
<evidence type="ECO:0000256" key="2">
    <source>
        <dbReference type="ARBA" id="ARBA00022723"/>
    </source>
</evidence>
<evidence type="ECO:0000313" key="8">
    <source>
        <dbReference type="EMBL" id="OQR86432.1"/>
    </source>
</evidence>
<keyword evidence="9" id="KW-1185">Reference proteome</keyword>
<evidence type="ECO:0000256" key="5">
    <source>
        <dbReference type="ARBA" id="ARBA00022842"/>
    </source>
</evidence>
<keyword evidence="2" id="KW-0479">Metal-binding</keyword>
<evidence type="ECO:0000256" key="6">
    <source>
        <dbReference type="SAM" id="MobiDB-lite"/>
    </source>
</evidence>
<name>A0A1V9YL40_ACHHY</name>
<evidence type="ECO:0000256" key="1">
    <source>
        <dbReference type="ARBA" id="ARBA00022598"/>
    </source>
</evidence>
<reference evidence="8 9" key="1">
    <citation type="journal article" date="2014" name="Genome Biol. Evol.">
        <title>The secreted proteins of Achlya hypogyna and Thraustotheca clavata identify the ancestral oomycete secretome and reveal gene acquisitions by horizontal gene transfer.</title>
        <authorList>
            <person name="Misner I."/>
            <person name="Blouin N."/>
            <person name="Leonard G."/>
            <person name="Richards T.A."/>
            <person name="Lane C.E."/>
        </authorList>
    </citation>
    <scope>NUCLEOTIDE SEQUENCE [LARGE SCALE GENOMIC DNA]</scope>
    <source>
        <strain evidence="8 9">ATCC 48635</strain>
    </source>
</reference>
<feature type="compositionally biased region" description="Low complexity" evidence="6">
    <location>
        <begin position="593"/>
        <end position="605"/>
    </location>
</feature>
<dbReference type="SUPFAM" id="SSF56059">
    <property type="entry name" value="Glutathione synthetase ATP-binding domain-like"/>
    <property type="match status" value="1"/>
</dbReference>
<dbReference type="InterPro" id="IPR005494">
    <property type="entry name" value="GSPS_pre-ATP-grasp-like_dom"/>
</dbReference>
<dbReference type="GO" id="GO:0016874">
    <property type="term" value="F:ligase activity"/>
    <property type="evidence" value="ECO:0007669"/>
    <property type="project" value="UniProtKB-KW"/>
</dbReference>
<accession>A0A1V9YL40</accession>
<dbReference type="Gene3D" id="3.30.1490.330">
    <property type="match status" value="1"/>
</dbReference>
<feature type="domain" description="Glutathionylspermidine synthase pre-ATP-grasp-like" evidence="7">
    <location>
        <begin position="127"/>
        <end position="518"/>
    </location>
</feature>
<dbReference type="GO" id="GO:0046872">
    <property type="term" value="F:metal ion binding"/>
    <property type="evidence" value="ECO:0007669"/>
    <property type="project" value="UniProtKB-KW"/>
</dbReference>
<dbReference type="GO" id="GO:0005524">
    <property type="term" value="F:ATP binding"/>
    <property type="evidence" value="ECO:0007669"/>
    <property type="project" value="UniProtKB-KW"/>
</dbReference>
<evidence type="ECO:0000259" key="7">
    <source>
        <dbReference type="Pfam" id="PF03738"/>
    </source>
</evidence>
<evidence type="ECO:0000256" key="3">
    <source>
        <dbReference type="ARBA" id="ARBA00022741"/>
    </source>
</evidence>
<sequence>MQRGIVQRWRRVAAAVRDPLRCRRPTHLRLLHHRPFLNEAPKAAPATKPAADEHVYAAWIAGAFALIAAASLLNGSSELTEDQSTAKARADLQPSDVEGSSLKRVRQTNRLSLDTLEANGVRHAKLGGISWIEANGDHYQQPYWNDEAAYRMSTADAIALRNATYELHAMCLEAVALVVQSDALLDVFEIPVNLRSAVRASWKRRDPDLLGRFDFSWDGREPPKLLEYNADTPTVLVETGVGQRLWAAEVLDSSPLWCFNEIEERLQAAWPKIARNAAVVHLAGTHATDEEKEQLAFMHVNALRAGLCAKQVAVANLQVDEAGHLINALQPDEPIECLWKLYPYEWLAEEDLGLQLWPEDAPGLAPHTRWIEPAWKLILGNKALVALLWELYPGHPNLLPASYDSDDVLRGALAGIPVVAKPKFGREGNGIIYSEAFATPDEFIAAADGASTLKTHDNQHHLELGRPVYQAYHATSAFHGRKIVVGSWVIHGAPSGFCFREDNAKTTNDNSCFVPHCISGPRMRDEPLPALTPLQKTLMKSLYGSEHQRRTNAEHSSAYSSVRNVGGGYTGGVSSAGTGGGGGGFYGWFRGSQPSSTGASSSTASNPQSAADAKAAEYTKTQRPRSRPGRTSVGRTGSTGTRVTASS</sequence>
<organism evidence="8 9">
    <name type="scientific">Achlya hypogyna</name>
    <name type="common">Oomycete</name>
    <name type="synonym">Protoachlya hypogyna</name>
    <dbReference type="NCBI Taxonomy" id="1202772"/>
    <lineage>
        <taxon>Eukaryota</taxon>
        <taxon>Sar</taxon>
        <taxon>Stramenopiles</taxon>
        <taxon>Oomycota</taxon>
        <taxon>Saprolegniomycetes</taxon>
        <taxon>Saprolegniales</taxon>
        <taxon>Achlyaceae</taxon>
        <taxon>Achlya</taxon>
    </lineage>
</organism>
<dbReference type="EMBL" id="JNBR01001506">
    <property type="protein sequence ID" value="OQR86432.1"/>
    <property type="molecule type" value="Genomic_DNA"/>
</dbReference>
<keyword evidence="1" id="KW-0436">Ligase</keyword>
<dbReference type="Pfam" id="PF03738">
    <property type="entry name" value="GSP_synth"/>
    <property type="match status" value="1"/>
</dbReference>
<dbReference type="STRING" id="1202772.A0A1V9YL40"/>
<feature type="region of interest" description="Disordered" evidence="6">
    <location>
        <begin position="593"/>
        <end position="647"/>
    </location>
</feature>
<gene>
    <name evidence="8" type="ORF">ACHHYP_10555</name>
</gene>
<evidence type="ECO:0000313" key="9">
    <source>
        <dbReference type="Proteomes" id="UP000243579"/>
    </source>
</evidence>
<proteinExistence type="predicted"/>
<dbReference type="Proteomes" id="UP000243579">
    <property type="component" value="Unassembled WGS sequence"/>
</dbReference>
<comment type="caution">
    <text evidence="8">The sequence shown here is derived from an EMBL/GenBank/DDBJ whole genome shotgun (WGS) entry which is preliminary data.</text>
</comment>